<dbReference type="AlphaFoldDB" id="A0A3S9B6Q1"/>
<protein>
    <submittedName>
        <fullName evidence="2">DUF2243 domain-containing protein</fullName>
    </submittedName>
</protein>
<evidence type="ECO:0000313" key="3">
    <source>
        <dbReference type="Proteomes" id="UP000268192"/>
    </source>
</evidence>
<dbReference type="RefSeq" id="WP_126010916.1">
    <property type="nucleotide sequence ID" value="NZ_CP032509.1"/>
</dbReference>
<keyword evidence="1" id="KW-0472">Membrane</keyword>
<dbReference type="KEGG" id="abaw:D5400_16130"/>
<feature type="transmembrane region" description="Helical" evidence="1">
    <location>
        <begin position="95"/>
        <end position="114"/>
    </location>
</feature>
<sequence length="171" mass="19337">MADIRSAEREFPVSAGILFGLGLGGFFDGIVLHQLLQWHHMVTSAGYPANSVENLELNTLLDGVFHASTYVFVVLGLVMLWRTAHRTHLWWSGKLLLGTILMGFGIFNLVEGIVDHHLLGLHHVNETVPREQWIYWDIGFLVWGALMLVGGWMFYRSGKRDSPESRARPAR</sequence>
<keyword evidence="1" id="KW-0812">Transmembrane</keyword>
<dbReference type="OrthoDB" id="5190099at2"/>
<keyword evidence="3" id="KW-1185">Reference proteome</keyword>
<name>A0A3S9B6Q1_9HYPH</name>
<proteinExistence type="predicted"/>
<feature type="transmembrane region" description="Helical" evidence="1">
    <location>
        <begin position="64"/>
        <end position="83"/>
    </location>
</feature>
<feature type="transmembrane region" description="Helical" evidence="1">
    <location>
        <begin position="134"/>
        <end position="155"/>
    </location>
</feature>
<reference evidence="2 3" key="1">
    <citation type="submission" date="2018-09" db="EMBL/GenBank/DDBJ databases">
        <title>Marinorhizobium profundi gen. nov., sp. nov., isolated from a deep-sea sediment sample from the New Britain Trench and proposal of Marinorhizobiaceae fam. nov. in the order Rhizobiales of the class Alphaproteobacteria.</title>
        <authorList>
            <person name="Cao J."/>
        </authorList>
    </citation>
    <scope>NUCLEOTIDE SEQUENCE [LARGE SCALE GENOMIC DNA]</scope>
    <source>
        <strain evidence="2 3">WS11</strain>
    </source>
</reference>
<gene>
    <name evidence="2" type="ORF">D5400_16130</name>
</gene>
<evidence type="ECO:0000313" key="2">
    <source>
        <dbReference type="EMBL" id="AZN72594.1"/>
    </source>
</evidence>
<accession>A0A3S9B6Q1</accession>
<organism evidence="2 3">
    <name type="scientific">Georhizobium profundi</name>
    <dbReference type="NCBI Taxonomy" id="2341112"/>
    <lineage>
        <taxon>Bacteria</taxon>
        <taxon>Pseudomonadati</taxon>
        <taxon>Pseudomonadota</taxon>
        <taxon>Alphaproteobacteria</taxon>
        <taxon>Hyphomicrobiales</taxon>
        <taxon>Rhizobiaceae</taxon>
        <taxon>Georhizobium</taxon>
    </lineage>
</organism>
<dbReference type="Pfam" id="PF10002">
    <property type="entry name" value="DUF2243"/>
    <property type="match status" value="1"/>
</dbReference>
<feature type="transmembrane region" description="Helical" evidence="1">
    <location>
        <begin position="12"/>
        <end position="32"/>
    </location>
</feature>
<keyword evidence="1" id="KW-1133">Transmembrane helix</keyword>
<dbReference type="EMBL" id="CP032509">
    <property type="protein sequence ID" value="AZN72594.1"/>
    <property type="molecule type" value="Genomic_DNA"/>
</dbReference>
<dbReference type="Proteomes" id="UP000268192">
    <property type="component" value="Chromosome"/>
</dbReference>
<evidence type="ECO:0000256" key="1">
    <source>
        <dbReference type="SAM" id="Phobius"/>
    </source>
</evidence>
<dbReference type="InterPro" id="IPR018719">
    <property type="entry name" value="DUF2243_membrane"/>
</dbReference>